<dbReference type="AlphaFoldDB" id="A0A2S8SR55"/>
<protein>
    <submittedName>
        <fullName evidence="1">Uncharacterized protein</fullName>
    </submittedName>
</protein>
<evidence type="ECO:0000313" key="2">
    <source>
        <dbReference type="Proteomes" id="UP000237684"/>
    </source>
</evidence>
<sequence length="93" mass="10887">MRDEKWMLPNRVTVLSHLENLIEEKSSRQEIADWASQFIRGDYDHVHVKDWPAWEMLSTLAGADIQDSPTQYLYGKEDFEDWAAHLKSAPLVE</sequence>
<dbReference type="EMBL" id="NIGF01000014">
    <property type="protein sequence ID" value="PQV63258.1"/>
    <property type="molecule type" value="Genomic_DNA"/>
</dbReference>
<gene>
    <name evidence="1" type="ORF">B1R32_11484</name>
</gene>
<proteinExistence type="predicted"/>
<organism evidence="1 2">
    <name type="scientific">Abditibacterium utsteinense</name>
    <dbReference type="NCBI Taxonomy" id="1960156"/>
    <lineage>
        <taxon>Bacteria</taxon>
        <taxon>Pseudomonadati</taxon>
        <taxon>Abditibacteriota</taxon>
        <taxon>Abditibacteriia</taxon>
        <taxon>Abditibacteriales</taxon>
        <taxon>Abditibacteriaceae</taxon>
        <taxon>Abditibacterium</taxon>
    </lineage>
</organism>
<comment type="caution">
    <text evidence="1">The sequence shown here is derived from an EMBL/GenBank/DDBJ whole genome shotgun (WGS) entry which is preliminary data.</text>
</comment>
<name>A0A2S8SR55_9BACT</name>
<reference evidence="1 2" key="1">
    <citation type="journal article" date="2018" name="Syst. Appl. Microbiol.">
        <title>Abditibacterium utsteinense sp. nov., the first cultivated member of candidate phylum FBP, isolated from ice-free Antarctic soil samples.</title>
        <authorList>
            <person name="Tahon G."/>
            <person name="Tytgat B."/>
            <person name="Lebbe L."/>
            <person name="Carlier A."/>
            <person name="Willems A."/>
        </authorList>
    </citation>
    <scope>NUCLEOTIDE SEQUENCE [LARGE SCALE GENOMIC DNA]</scope>
    <source>
        <strain evidence="1 2">LMG 29911</strain>
    </source>
</reference>
<accession>A0A2S8SR55</accession>
<evidence type="ECO:0000313" key="1">
    <source>
        <dbReference type="EMBL" id="PQV63258.1"/>
    </source>
</evidence>
<keyword evidence="2" id="KW-1185">Reference proteome</keyword>
<dbReference type="InParanoid" id="A0A2S8SR55"/>
<dbReference type="Proteomes" id="UP000237684">
    <property type="component" value="Unassembled WGS sequence"/>
</dbReference>
<dbReference type="FunCoup" id="A0A2S8SR55">
    <property type="interactions" value="2"/>
</dbReference>